<gene>
    <name evidence="11" type="ORF">HHU12_09145</name>
</gene>
<keyword evidence="5" id="KW-0378">Hydrolase</keyword>
<dbReference type="PRINTS" id="PR00730">
    <property type="entry name" value="THERMOLYSIN"/>
</dbReference>
<evidence type="ECO:0000256" key="9">
    <source>
        <dbReference type="SAM" id="SignalP"/>
    </source>
</evidence>
<dbReference type="InterPro" id="IPR027268">
    <property type="entry name" value="Peptidase_M4/M1_CTD_sf"/>
</dbReference>
<dbReference type="RefSeq" id="WP_169656437.1">
    <property type="nucleotide sequence ID" value="NZ_JABANE010000019.1"/>
</dbReference>
<dbReference type="CDD" id="cd00063">
    <property type="entry name" value="FN3"/>
    <property type="match status" value="1"/>
</dbReference>
<evidence type="ECO:0000256" key="1">
    <source>
        <dbReference type="ARBA" id="ARBA00009388"/>
    </source>
</evidence>
<dbReference type="EMBL" id="JABANE010000019">
    <property type="protein sequence ID" value="NME68125.1"/>
    <property type="molecule type" value="Genomic_DNA"/>
</dbReference>
<dbReference type="InterPro" id="IPR001570">
    <property type="entry name" value="Peptidase_M4_C_domain"/>
</dbReference>
<dbReference type="InterPro" id="IPR003961">
    <property type="entry name" value="FN3_dom"/>
</dbReference>
<evidence type="ECO:0000256" key="5">
    <source>
        <dbReference type="ARBA" id="ARBA00022801"/>
    </source>
</evidence>
<evidence type="ECO:0000313" key="11">
    <source>
        <dbReference type="EMBL" id="NME68125.1"/>
    </source>
</evidence>
<keyword evidence="6" id="KW-0862">Zinc</keyword>
<keyword evidence="4 9" id="KW-0732">Signal</keyword>
<accession>A0A7X9P2B9</accession>
<evidence type="ECO:0000256" key="8">
    <source>
        <dbReference type="PIRSR" id="PIRSR623612-1"/>
    </source>
</evidence>
<feature type="active site" description="Proton donor" evidence="8">
    <location>
        <position position="462"/>
    </location>
</feature>
<dbReference type="PROSITE" id="PS50853">
    <property type="entry name" value="FN3"/>
    <property type="match status" value="1"/>
</dbReference>
<dbReference type="Pfam" id="PF07504">
    <property type="entry name" value="FTP"/>
    <property type="match status" value="1"/>
</dbReference>
<dbReference type="Gene3D" id="2.60.40.10">
    <property type="entry name" value="Immunoglobulins"/>
    <property type="match status" value="1"/>
</dbReference>
<comment type="caution">
    <text evidence="11">The sequence shown here is derived from an EMBL/GenBank/DDBJ whole genome shotgun (WGS) entry which is preliminary data.</text>
</comment>
<dbReference type="Pfam" id="PF20009">
    <property type="entry name" value="GEVED"/>
    <property type="match status" value="2"/>
</dbReference>
<dbReference type="CDD" id="cd09597">
    <property type="entry name" value="M4_TLP"/>
    <property type="match status" value="1"/>
</dbReference>
<dbReference type="NCBIfam" id="TIGR04183">
    <property type="entry name" value="Por_Secre_tail"/>
    <property type="match status" value="1"/>
</dbReference>
<evidence type="ECO:0000256" key="4">
    <source>
        <dbReference type="ARBA" id="ARBA00022729"/>
    </source>
</evidence>
<evidence type="ECO:0000256" key="6">
    <source>
        <dbReference type="ARBA" id="ARBA00022833"/>
    </source>
</evidence>
<dbReference type="Gene3D" id="1.10.390.10">
    <property type="entry name" value="Neutral Protease Domain 2"/>
    <property type="match status" value="1"/>
</dbReference>
<dbReference type="Pfam" id="PF01447">
    <property type="entry name" value="Peptidase_M4"/>
    <property type="match status" value="1"/>
</dbReference>
<dbReference type="AlphaFoldDB" id="A0A7X9P2B9"/>
<dbReference type="SUPFAM" id="SSF55486">
    <property type="entry name" value="Metalloproteases ('zincins'), catalytic domain"/>
    <property type="match status" value="1"/>
</dbReference>
<name>A0A7X9P2B9_9BACT</name>
<dbReference type="Gene3D" id="3.10.450.490">
    <property type="match status" value="1"/>
</dbReference>
<dbReference type="SMART" id="SM00060">
    <property type="entry name" value="FN3"/>
    <property type="match status" value="1"/>
</dbReference>
<evidence type="ECO:0000256" key="7">
    <source>
        <dbReference type="ARBA" id="ARBA00023049"/>
    </source>
</evidence>
<keyword evidence="7" id="KW-0482">Metalloprotease</keyword>
<dbReference type="InterPro" id="IPR050728">
    <property type="entry name" value="Zinc_Metalloprotease_M4"/>
</dbReference>
<dbReference type="InterPro" id="IPR013783">
    <property type="entry name" value="Ig-like_fold"/>
</dbReference>
<dbReference type="Pfam" id="PF02868">
    <property type="entry name" value="Peptidase_M4_C"/>
    <property type="match status" value="1"/>
</dbReference>
<keyword evidence="2" id="KW-0645">Protease</keyword>
<dbReference type="InterPro" id="IPR036116">
    <property type="entry name" value="FN3_sf"/>
</dbReference>
<dbReference type="InterPro" id="IPR023612">
    <property type="entry name" value="Peptidase_M4"/>
</dbReference>
<feature type="signal peptide" evidence="9">
    <location>
        <begin position="1"/>
        <end position="21"/>
    </location>
</feature>
<keyword evidence="12" id="KW-1185">Reference proteome</keyword>
<evidence type="ECO:0000259" key="10">
    <source>
        <dbReference type="PROSITE" id="PS50853"/>
    </source>
</evidence>
<dbReference type="SUPFAM" id="SSF49265">
    <property type="entry name" value="Fibronectin type III"/>
    <property type="match status" value="1"/>
</dbReference>
<dbReference type="GO" id="GO:0006508">
    <property type="term" value="P:proteolysis"/>
    <property type="evidence" value="ECO:0007669"/>
    <property type="project" value="UniProtKB-KW"/>
</dbReference>
<dbReference type="Pfam" id="PF00041">
    <property type="entry name" value="fn3"/>
    <property type="match status" value="1"/>
</dbReference>
<evidence type="ECO:0000256" key="2">
    <source>
        <dbReference type="ARBA" id="ARBA00022670"/>
    </source>
</evidence>
<comment type="similarity">
    <text evidence="1">Belongs to the peptidase M4 family.</text>
</comment>
<organism evidence="11 12">
    <name type="scientific">Flammeovirga aprica JL-4</name>
    <dbReference type="NCBI Taxonomy" id="694437"/>
    <lineage>
        <taxon>Bacteria</taxon>
        <taxon>Pseudomonadati</taxon>
        <taxon>Bacteroidota</taxon>
        <taxon>Cytophagia</taxon>
        <taxon>Cytophagales</taxon>
        <taxon>Flammeovirgaceae</taxon>
        <taxon>Flammeovirga</taxon>
    </lineage>
</organism>
<feature type="chain" id="PRO_5031055705" evidence="9">
    <location>
        <begin position="22"/>
        <end position="1047"/>
    </location>
</feature>
<dbReference type="InterPro" id="IPR045474">
    <property type="entry name" value="GEVED"/>
</dbReference>
<sequence>MRKVLLAVVLMGIFSITNLNAQELIRLDQTSNDRKQKITLQQAESVLRKKLNLEAPSSFKQIETKVDELGISHRRFQEFFNGVKVEYGGYTLNFKGENPLSIIHHVKPIKLQSVKPSLSEEEALGVALKAVGATSYMWQRADEKEIALKMTEGEHDTFYPKAELVIVPNYEAKEKTFRLQPVLAYKFDIYAEQPLSRDYVYVDATTGDIVHMNPIIKHATAEGSLATRYSGTKASKTDAYNGSYRLRDYTRGNGIETYDMNTGTNYSQAQDFVDNDNNWTAAEWNNAQKDNAALDAHWGAQMTYDYFMSAHSRNSWDGNGAAIKSYVHYDNAYDNAFWNGSVMTYGDGSDTYFDALTSLDVAAHEIGHAVCERTANLVYQRESGALNEGFSDIWAACVEAYAAPEKDIWLVGEDIERRSTSQALRSMRDPKAENQPDTYGGTNWYNPNCGTPTRNNDYCGVHINSGVLNYWFYLLTEGKTATNDLGTAYSVAGIGIDKAGRIAYRTEAVYLSSNSTFADARTFSIQSAIDLYGAGSNEEIQTTNAWHAVGVGAKYGEASAYCASKGSNASYEWIANVTVGDLLNTTGTNGGYNDFSASQSVTLEAGNTYNVSLSPGFSNQAYDEYWKIWIDLNADGDFDDANELVFDGGSLSNATKTGTLTIPSGTDATTTRMRVSMKYNGAQTACETFEYGEVEDYAVEITTGSTSVCAVPSGLTVGTVTSSTMDLSWNNVSAANDFSVRLREQGGTWTTYTATSNTASFSSLSASTTYEVQVASNCTSGSSSYSPALSFTTTNGGGTPSNYCASNGNNDSYFWIDDVRFGSLSNSSNADGGYADYTSLSAGTLVKGAQETISFSAGYSGSTYTVYWSVWIDYNQDGDFEDAGELFVQGSSGSANLLSSTQTIPETALSGLTRMRVAMKYGSASTPCESFTYGEVEDYTVNISNSASINTIAQSISNQRGETLKSELMNSVFDVYPNPARSVLNINASSFIGNGALSIYNINGKKVLDQEIDNEKVSISIQDLQKGLYFIKVSNALESKTKKFIVE</sequence>
<dbReference type="Pfam" id="PF18962">
    <property type="entry name" value="Por_Secre_tail"/>
    <property type="match status" value="1"/>
</dbReference>
<keyword evidence="3" id="KW-0479">Metal-binding</keyword>
<dbReference type="PANTHER" id="PTHR33794:SF1">
    <property type="entry name" value="BACILLOLYSIN"/>
    <property type="match status" value="1"/>
</dbReference>
<dbReference type="GO" id="GO:0004222">
    <property type="term" value="F:metalloendopeptidase activity"/>
    <property type="evidence" value="ECO:0007669"/>
    <property type="project" value="InterPro"/>
</dbReference>
<reference evidence="11 12" key="1">
    <citation type="submission" date="2020-04" db="EMBL/GenBank/DDBJ databases">
        <title>Flammeovirga sp. SR4, a novel species isolated from seawater.</title>
        <authorList>
            <person name="Wang X."/>
        </authorList>
    </citation>
    <scope>NUCLEOTIDE SEQUENCE [LARGE SCALE GENOMIC DNA]</scope>
    <source>
        <strain evidence="11 12">ATCC 23126</strain>
    </source>
</reference>
<protein>
    <submittedName>
        <fullName evidence="11">T9SS type A sorting domain-containing protein</fullName>
    </submittedName>
</protein>
<dbReference type="InterPro" id="IPR013856">
    <property type="entry name" value="Peptidase_M4_domain"/>
</dbReference>
<proteinExistence type="inferred from homology"/>
<evidence type="ECO:0000256" key="3">
    <source>
        <dbReference type="ARBA" id="ARBA00022723"/>
    </source>
</evidence>
<dbReference type="InterPro" id="IPR011096">
    <property type="entry name" value="FTP_domain"/>
</dbReference>
<dbReference type="PANTHER" id="PTHR33794">
    <property type="entry name" value="BACILLOLYSIN"/>
    <property type="match status" value="1"/>
</dbReference>
<feature type="active site" evidence="8">
    <location>
        <position position="365"/>
    </location>
</feature>
<dbReference type="GO" id="GO:0046872">
    <property type="term" value="F:metal ion binding"/>
    <property type="evidence" value="ECO:0007669"/>
    <property type="project" value="UniProtKB-KW"/>
</dbReference>
<evidence type="ECO:0000313" key="12">
    <source>
        <dbReference type="Proteomes" id="UP000576082"/>
    </source>
</evidence>
<dbReference type="Gene3D" id="3.10.170.10">
    <property type="match status" value="1"/>
</dbReference>
<dbReference type="Proteomes" id="UP000576082">
    <property type="component" value="Unassembled WGS sequence"/>
</dbReference>
<dbReference type="InterPro" id="IPR026444">
    <property type="entry name" value="Secre_tail"/>
</dbReference>
<feature type="domain" description="Fibronectin type-III" evidence="10">
    <location>
        <begin position="711"/>
        <end position="796"/>
    </location>
</feature>